<dbReference type="GO" id="GO:0004814">
    <property type="term" value="F:arginine-tRNA ligase activity"/>
    <property type="evidence" value="ECO:0007669"/>
    <property type="project" value="InterPro"/>
</dbReference>
<comment type="caution">
    <text evidence="13">The sequence shown here is derived from an EMBL/GenBank/DDBJ whole genome shotgun (WGS) entry which is preliminary data.</text>
</comment>
<evidence type="ECO:0000256" key="7">
    <source>
        <dbReference type="ARBA" id="ARBA00022840"/>
    </source>
</evidence>
<proteinExistence type="inferred from homology"/>
<reference evidence="13" key="1">
    <citation type="journal article" date="2014" name="Int. J. Syst. Evol. Microbiol.">
        <title>Complete genome sequence of Corynebacterium casei LMG S-19264T (=DSM 44701T), isolated from a smear-ripened cheese.</title>
        <authorList>
            <consortium name="US DOE Joint Genome Institute (JGI-PGF)"/>
            <person name="Walter F."/>
            <person name="Albersmeier A."/>
            <person name="Kalinowski J."/>
            <person name="Ruckert C."/>
        </authorList>
    </citation>
    <scope>NUCLEOTIDE SEQUENCE</scope>
    <source>
        <strain evidence="13">KCTC 23310</strain>
    </source>
</reference>
<dbReference type="Pfam" id="PF02092">
    <property type="entry name" value="tRNA_synt_2f"/>
    <property type="match status" value="1"/>
</dbReference>
<keyword evidence="5 11" id="KW-0436">Ligase</keyword>
<keyword evidence="4 11" id="KW-0963">Cytoplasm</keyword>
<dbReference type="GO" id="GO:0006426">
    <property type="term" value="P:glycyl-tRNA aminoacylation"/>
    <property type="evidence" value="ECO:0007669"/>
    <property type="project" value="UniProtKB-UniRule"/>
</dbReference>
<dbReference type="PRINTS" id="PR01045">
    <property type="entry name" value="TRNASYNTHGB"/>
</dbReference>
<keyword evidence="8 11" id="KW-0648">Protein biosynthesis</keyword>
<evidence type="ECO:0000256" key="5">
    <source>
        <dbReference type="ARBA" id="ARBA00022598"/>
    </source>
</evidence>
<keyword evidence="6 11" id="KW-0547">Nucleotide-binding</keyword>
<dbReference type="InterPro" id="IPR008909">
    <property type="entry name" value="DALR_anticod-bd"/>
</dbReference>
<comment type="similarity">
    <text evidence="2 11">Belongs to the class-II aminoacyl-tRNA synthetase family.</text>
</comment>
<dbReference type="InterPro" id="IPR006194">
    <property type="entry name" value="Gly-tRNA-synth_heterodimer"/>
</dbReference>
<evidence type="ECO:0000256" key="2">
    <source>
        <dbReference type="ARBA" id="ARBA00008226"/>
    </source>
</evidence>
<dbReference type="GO" id="GO:0005524">
    <property type="term" value="F:ATP binding"/>
    <property type="evidence" value="ECO:0007669"/>
    <property type="project" value="UniProtKB-UniRule"/>
</dbReference>
<dbReference type="EC" id="6.1.1.14" evidence="11"/>
<evidence type="ECO:0000256" key="9">
    <source>
        <dbReference type="ARBA" id="ARBA00023146"/>
    </source>
</evidence>
<dbReference type="PANTHER" id="PTHR30075:SF2">
    <property type="entry name" value="GLYCINE--TRNA LIGASE, CHLOROPLASTIC_MITOCHONDRIAL 2"/>
    <property type="match status" value="1"/>
</dbReference>
<dbReference type="GO" id="GO:0005829">
    <property type="term" value="C:cytosol"/>
    <property type="evidence" value="ECO:0007669"/>
    <property type="project" value="TreeGrafter"/>
</dbReference>
<evidence type="ECO:0000256" key="3">
    <source>
        <dbReference type="ARBA" id="ARBA00011209"/>
    </source>
</evidence>
<dbReference type="GO" id="GO:0006420">
    <property type="term" value="P:arginyl-tRNA aminoacylation"/>
    <property type="evidence" value="ECO:0007669"/>
    <property type="project" value="InterPro"/>
</dbReference>
<comment type="subcellular location">
    <subcellularLocation>
        <location evidence="1 11">Cytoplasm</location>
    </subcellularLocation>
</comment>
<keyword evidence="9 11" id="KW-0030">Aminoacyl-tRNA synthetase</keyword>
<dbReference type="InterPro" id="IPR015944">
    <property type="entry name" value="Gly-tRNA-synth_bsu"/>
</dbReference>
<dbReference type="PROSITE" id="PS50861">
    <property type="entry name" value="AA_TRNA_LIGASE_II_GLYAB"/>
    <property type="match status" value="1"/>
</dbReference>
<evidence type="ECO:0000313" key="14">
    <source>
        <dbReference type="Proteomes" id="UP000638981"/>
    </source>
</evidence>
<evidence type="ECO:0000256" key="11">
    <source>
        <dbReference type="HAMAP-Rule" id="MF_00255"/>
    </source>
</evidence>
<dbReference type="NCBIfam" id="TIGR00211">
    <property type="entry name" value="glyS"/>
    <property type="match status" value="1"/>
</dbReference>
<evidence type="ECO:0000256" key="6">
    <source>
        <dbReference type="ARBA" id="ARBA00022741"/>
    </source>
</evidence>
<feature type="domain" description="DALR anticodon binding" evidence="12">
    <location>
        <begin position="641"/>
        <end position="740"/>
    </location>
</feature>
<keyword evidence="7 11" id="KW-0067">ATP-binding</keyword>
<evidence type="ECO:0000313" key="13">
    <source>
        <dbReference type="EMBL" id="GHC45458.1"/>
    </source>
</evidence>
<reference evidence="13" key="2">
    <citation type="submission" date="2020-09" db="EMBL/GenBank/DDBJ databases">
        <authorList>
            <person name="Sun Q."/>
            <person name="Kim S."/>
        </authorList>
    </citation>
    <scope>NUCLEOTIDE SEQUENCE</scope>
    <source>
        <strain evidence="13">KCTC 23310</strain>
    </source>
</reference>
<evidence type="ECO:0000256" key="8">
    <source>
        <dbReference type="ARBA" id="ARBA00022917"/>
    </source>
</evidence>
<dbReference type="SUPFAM" id="SSF109604">
    <property type="entry name" value="HD-domain/PDEase-like"/>
    <property type="match status" value="1"/>
</dbReference>
<dbReference type="EMBL" id="BMYJ01000001">
    <property type="protein sequence ID" value="GHC45458.1"/>
    <property type="molecule type" value="Genomic_DNA"/>
</dbReference>
<evidence type="ECO:0000256" key="1">
    <source>
        <dbReference type="ARBA" id="ARBA00004496"/>
    </source>
</evidence>
<dbReference type="RefSeq" id="WP_189409792.1">
    <property type="nucleotide sequence ID" value="NZ_BMYJ01000001.1"/>
</dbReference>
<dbReference type="HAMAP" id="MF_00255">
    <property type="entry name" value="Gly_tRNA_synth_beta"/>
    <property type="match status" value="1"/>
</dbReference>
<dbReference type="Pfam" id="PF05746">
    <property type="entry name" value="DALR_1"/>
    <property type="match status" value="1"/>
</dbReference>
<comment type="catalytic activity">
    <reaction evidence="10 11">
        <text>tRNA(Gly) + glycine + ATP = glycyl-tRNA(Gly) + AMP + diphosphate</text>
        <dbReference type="Rhea" id="RHEA:16013"/>
        <dbReference type="Rhea" id="RHEA-COMP:9664"/>
        <dbReference type="Rhea" id="RHEA-COMP:9683"/>
        <dbReference type="ChEBI" id="CHEBI:30616"/>
        <dbReference type="ChEBI" id="CHEBI:33019"/>
        <dbReference type="ChEBI" id="CHEBI:57305"/>
        <dbReference type="ChEBI" id="CHEBI:78442"/>
        <dbReference type="ChEBI" id="CHEBI:78522"/>
        <dbReference type="ChEBI" id="CHEBI:456215"/>
        <dbReference type="EC" id="6.1.1.14"/>
    </reaction>
</comment>
<evidence type="ECO:0000256" key="4">
    <source>
        <dbReference type="ARBA" id="ARBA00022490"/>
    </source>
</evidence>
<comment type="subunit">
    <text evidence="3 11">Tetramer of two alpha and two beta subunits.</text>
</comment>
<dbReference type="AlphaFoldDB" id="A0A918TF70"/>
<evidence type="ECO:0000259" key="12">
    <source>
        <dbReference type="Pfam" id="PF05746"/>
    </source>
</evidence>
<evidence type="ECO:0000256" key="10">
    <source>
        <dbReference type="ARBA" id="ARBA00047937"/>
    </source>
</evidence>
<organism evidence="13 14">
    <name type="scientific">Neogemmobacter tilapiae</name>
    <dbReference type="NCBI Taxonomy" id="875041"/>
    <lineage>
        <taxon>Bacteria</taxon>
        <taxon>Pseudomonadati</taxon>
        <taxon>Pseudomonadota</taxon>
        <taxon>Alphaproteobacteria</taxon>
        <taxon>Rhodobacterales</taxon>
        <taxon>Paracoccaceae</taxon>
        <taxon>Neogemmobacter</taxon>
    </lineage>
</organism>
<protein>
    <recommendedName>
        <fullName evidence="11">Glycine--tRNA ligase beta subunit</fullName>
        <ecNumber evidence="11">6.1.1.14</ecNumber>
    </recommendedName>
    <alternativeName>
        <fullName evidence="11">Glycyl-tRNA synthetase beta subunit</fullName>
        <shortName evidence="11">GlyRS</shortName>
    </alternativeName>
</protein>
<dbReference type="Proteomes" id="UP000638981">
    <property type="component" value="Unassembled WGS sequence"/>
</dbReference>
<dbReference type="PANTHER" id="PTHR30075">
    <property type="entry name" value="GLYCYL-TRNA SYNTHETASE"/>
    <property type="match status" value="1"/>
</dbReference>
<name>A0A918TF70_9RHOB</name>
<keyword evidence="14" id="KW-1185">Reference proteome</keyword>
<gene>
    <name evidence="11 13" type="primary">glyS</name>
    <name evidence="13" type="ORF">GCM10007315_03600</name>
</gene>
<sequence>MPDILIELFSEEIPARMQARAREDLKKLVTEGLVQAGLHYASAGAFSTPRRLTLAIEGLSAESHAVREERKGPRTDAPDAALQGFLRSTGLTKEQLEVRDDKKAQVYFAVVEKPGRKAAEILAEVLETTIRNFPWPKSMRWGSGALKWVRPLHSILCLMADEGGSEVVPLDVDGIVSGNSTDGHRFMAPGRFTVTNFDDYRAKLARAHVVLDSADREAKIWHDAETLAFAAGLEVVPDAGLLTEVAGLVEWPVVLMGRIGEQFLHLPPEVLQTSMREHQKFFSVKNPKTGRIEGFVTVANRETADQGATILAGNQKVLTARLSDAAFFWDNDLRVAKTGMGEWEEGLKAVTFHNKLGSQAERIARIAALAREIAPLVGADADAAEQAARVAKLDLRSAMVGEFPELQGVMGRYYALEAGLPAPVANAARDHYSPLGPSDAVPSEPVSVAVALADKIDTLTGFWAIDEKPTGSKDPFALRRAALGVIRLVVGNGVQGSQLRWLELGNIQNLLFKLNAQENGDGLGGLLILALLDRANGEFGLKLTPQSYKVPHELEEHRKGRNYLDFKALVDGGYKDEGDGVLAFLHDRLKVFLKDQGIRHDIIDACLAMPGNDDLTLLVKRAEALSATLKTDDGANLIQGFKRANNILTQAEAKDGVEYSFGADPKFAEGPEETALFNALDQAEKIITPAMAKEDFTTAMTAMATLRAPIDAFFTAVQVNSDNSIVRRNRLNLLHRIRTICGQVADLTKLDG</sequence>
<dbReference type="GO" id="GO:0004820">
    <property type="term" value="F:glycine-tRNA ligase activity"/>
    <property type="evidence" value="ECO:0007669"/>
    <property type="project" value="UniProtKB-UniRule"/>
</dbReference>
<accession>A0A918TF70</accession>